<reference evidence="2 3" key="1">
    <citation type="journal article" date="2016" name="Appl. Environ. Microbiol.">
        <title>Whole genome relationships among Francisella bacteria of diverse origin define new species and provide specific regions for detection.</title>
        <authorList>
            <person name="Challacombe J.F."/>
            <person name="Petersen J.M."/>
            <person name="Gallegos-Graves V."/>
            <person name="Hodge D."/>
            <person name="Pillai S."/>
            <person name="Kuske C.R."/>
        </authorList>
    </citation>
    <scope>NUCLEOTIDE SEQUENCE [LARGE SCALE GENOMIC DNA]</scope>
    <source>
        <strain evidence="3">TX07-7310</strain>
    </source>
</reference>
<gene>
    <name evidence="2" type="ORF">F7310_03470</name>
</gene>
<accession>A0A1L4BRJ2</accession>
<dbReference type="RefSeq" id="WP_072711803.1">
    <property type="nucleotide sequence ID" value="NZ_CP016796.1"/>
</dbReference>
<dbReference type="InterPro" id="IPR011051">
    <property type="entry name" value="RmlC_Cupin_sf"/>
</dbReference>
<dbReference type="Pfam" id="PF12973">
    <property type="entry name" value="Cupin_7"/>
    <property type="match status" value="1"/>
</dbReference>
<dbReference type="InterPro" id="IPR014710">
    <property type="entry name" value="RmlC-like_jellyroll"/>
</dbReference>
<dbReference type="Proteomes" id="UP000184222">
    <property type="component" value="Chromosome"/>
</dbReference>
<dbReference type="InterPro" id="IPR025979">
    <property type="entry name" value="ChrR-like_cupin_dom"/>
</dbReference>
<organism evidence="2 3">
    <name type="scientific">Francisella uliginis</name>
    <dbReference type="NCBI Taxonomy" id="573570"/>
    <lineage>
        <taxon>Bacteria</taxon>
        <taxon>Pseudomonadati</taxon>
        <taxon>Pseudomonadota</taxon>
        <taxon>Gammaproteobacteria</taxon>
        <taxon>Thiotrichales</taxon>
        <taxon>Francisellaceae</taxon>
        <taxon>Francisella</taxon>
    </lineage>
</organism>
<proteinExistence type="predicted"/>
<protein>
    <submittedName>
        <fullName evidence="2">Anti-sigma factor</fullName>
    </submittedName>
</protein>
<name>A0A1L4BRJ2_9GAMM</name>
<feature type="domain" description="ChrR-like cupin" evidence="1">
    <location>
        <begin position="4"/>
        <end position="93"/>
    </location>
</feature>
<dbReference type="STRING" id="573570.F7310_03470"/>
<dbReference type="EMBL" id="CP016796">
    <property type="protein sequence ID" value="API86466.1"/>
    <property type="molecule type" value="Genomic_DNA"/>
</dbReference>
<evidence type="ECO:0000313" key="3">
    <source>
        <dbReference type="Proteomes" id="UP000184222"/>
    </source>
</evidence>
<dbReference type="SUPFAM" id="SSF51182">
    <property type="entry name" value="RmlC-like cupins"/>
    <property type="match status" value="1"/>
</dbReference>
<dbReference type="AlphaFoldDB" id="A0A1L4BRJ2"/>
<sequence length="104" mass="11821">MKTNINDIKVESFKKGVSKKLLARDENRNFQIDFIRLDPCAKLSKHIHPDVEWVYVIEGSMSDERGNFNTGDFFTNPINSEHSVTSGPDGCDILCCWCGEIKIL</sequence>
<evidence type="ECO:0000313" key="2">
    <source>
        <dbReference type="EMBL" id="API86466.1"/>
    </source>
</evidence>
<dbReference type="OrthoDB" id="9801227at2"/>
<dbReference type="KEGG" id="frx:F7310_03470"/>
<keyword evidence="3" id="KW-1185">Reference proteome</keyword>
<evidence type="ECO:0000259" key="1">
    <source>
        <dbReference type="Pfam" id="PF12973"/>
    </source>
</evidence>
<dbReference type="Gene3D" id="2.60.120.10">
    <property type="entry name" value="Jelly Rolls"/>
    <property type="match status" value="1"/>
</dbReference>